<gene>
    <name evidence="3" type="ORF">C8D99_106148</name>
</gene>
<dbReference type="AlphaFoldDB" id="A0A4R8M794"/>
<feature type="transmembrane region" description="Helical" evidence="1">
    <location>
        <begin position="55"/>
        <end position="77"/>
    </location>
</feature>
<keyword evidence="1" id="KW-0472">Membrane</keyword>
<organism evidence="3 4">
    <name type="scientific">Aminivibrio pyruvatiphilus</name>
    <dbReference type="NCBI Taxonomy" id="1005740"/>
    <lineage>
        <taxon>Bacteria</taxon>
        <taxon>Thermotogati</taxon>
        <taxon>Synergistota</taxon>
        <taxon>Synergistia</taxon>
        <taxon>Synergistales</taxon>
        <taxon>Aminobacteriaceae</taxon>
        <taxon>Aminivibrio</taxon>
    </lineage>
</organism>
<keyword evidence="1" id="KW-1133">Transmembrane helix</keyword>
<accession>A0A4R8M794</accession>
<dbReference type="Proteomes" id="UP000295066">
    <property type="component" value="Unassembled WGS sequence"/>
</dbReference>
<reference evidence="3 4" key="1">
    <citation type="submission" date="2019-03" db="EMBL/GenBank/DDBJ databases">
        <title>Genomic Encyclopedia of Type Strains, Phase IV (KMG-IV): sequencing the most valuable type-strain genomes for metagenomic binning, comparative biology and taxonomic classification.</title>
        <authorList>
            <person name="Goeker M."/>
        </authorList>
    </citation>
    <scope>NUCLEOTIDE SEQUENCE [LARGE SCALE GENOMIC DNA]</scope>
    <source>
        <strain evidence="3 4">DSM 25964</strain>
    </source>
</reference>
<comment type="caution">
    <text evidence="3">The sequence shown here is derived from an EMBL/GenBank/DDBJ whole genome shotgun (WGS) entry which is preliminary data.</text>
</comment>
<dbReference type="Pfam" id="PF19124">
    <property type="entry name" value="DUF5808"/>
    <property type="match status" value="1"/>
</dbReference>
<evidence type="ECO:0000313" key="3">
    <source>
        <dbReference type="EMBL" id="TDY61293.1"/>
    </source>
</evidence>
<name>A0A4R8M794_9BACT</name>
<evidence type="ECO:0000259" key="2">
    <source>
        <dbReference type="Pfam" id="PF19124"/>
    </source>
</evidence>
<dbReference type="OrthoDB" id="290642at2"/>
<keyword evidence="1" id="KW-0812">Transmembrane</keyword>
<sequence length="79" mass="9105">MEQKENQKEINQAEWNNPDNWSVGFYFSKKDSRTWVPKSIPWMGWTLNLGSRAGAFWMIGFLVGLPLLIVLLMSLVCGK</sequence>
<dbReference type="EMBL" id="SORI01000006">
    <property type="protein sequence ID" value="TDY61293.1"/>
    <property type="molecule type" value="Genomic_DNA"/>
</dbReference>
<feature type="domain" description="DUF5808" evidence="2">
    <location>
        <begin position="29"/>
        <end position="54"/>
    </location>
</feature>
<dbReference type="InterPro" id="IPR043831">
    <property type="entry name" value="DUF5808"/>
</dbReference>
<evidence type="ECO:0000256" key="1">
    <source>
        <dbReference type="SAM" id="Phobius"/>
    </source>
</evidence>
<evidence type="ECO:0000313" key="4">
    <source>
        <dbReference type="Proteomes" id="UP000295066"/>
    </source>
</evidence>
<dbReference type="RefSeq" id="WP_133957341.1">
    <property type="nucleotide sequence ID" value="NZ_SORI01000006.1"/>
</dbReference>
<proteinExistence type="predicted"/>
<keyword evidence="4" id="KW-1185">Reference proteome</keyword>
<protein>
    <recommendedName>
        <fullName evidence="2">DUF5808 domain-containing protein</fullName>
    </recommendedName>
</protein>